<gene>
    <name evidence="1" type="ORF">Ctob_011540</name>
</gene>
<evidence type="ECO:0000313" key="2">
    <source>
        <dbReference type="Proteomes" id="UP000037460"/>
    </source>
</evidence>
<dbReference type="OrthoDB" id="37894at2759"/>
<keyword evidence="2" id="KW-1185">Reference proteome</keyword>
<sequence>MTEIEARDALTKKVEAATAAGKGLDIERRGQFNEKALFSEDFYFKYGLRPTPDDMKAKPIDPDQMPFVPVQRRYTGYKKYQERVSQGIALYTGELRTLIQEGKWAELKPFLDIGTKGQGSNAQGEGTGVAASPMRSSCRALGLFANTVLQSDNDNGTTYANLLVRHFVNELYFALDDIAAAAAARDSKAAKLAWTRGRDYINTYLEIVNRNINAKVGDKFAIIDASL</sequence>
<name>A0A0M0JFR5_9EUKA</name>
<dbReference type="Proteomes" id="UP000037460">
    <property type="component" value="Unassembled WGS sequence"/>
</dbReference>
<evidence type="ECO:0000313" key="1">
    <source>
        <dbReference type="EMBL" id="KOO25431.1"/>
    </source>
</evidence>
<comment type="caution">
    <text evidence="1">The sequence shown here is derived from an EMBL/GenBank/DDBJ whole genome shotgun (WGS) entry which is preliminary data.</text>
</comment>
<organism evidence="1 2">
    <name type="scientific">Chrysochromulina tobinii</name>
    <dbReference type="NCBI Taxonomy" id="1460289"/>
    <lineage>
        <taxon>Eukaryota</taxon>
        <taxon>Haptista</taxon>
        <taxon>Haptophyta</taxon>
        <taxon>Prymnesiophyceae</taxon>
        <taxon>Prymnesiales</taxon>
        <taxon>Chrysochromulinaceae</taxon>
        <taxon>Chrysochromulina</taxon>
    </lineage>
</organism>
<proteinExistence type="predicted"/>
<accession>A0A0M0JFR5</accession>
<protein>
    <submittedName>
        <fullName evidence="1">Uncharacterized protein</fullName>
    </submittedName>
</protein>
<dbReference type="EMBL" id="JWZX01002975">
    <property type="protein sequence ID" value="KOO25431.1"/>
    <property type="molecule type" value="Genomic_DNA"/>
</dbReference>
<reference evidence="2" key="1">
    <citation type="journal article" date="2015" name="PLoS Genet.">
        <title>Genome Sequence and Transcriptome Analyses of Chrysochromulina tobin: Metabolic Tools for Enhanced Algal Fitness in the Prominent Order Prymnesiales (Haptophyceae).</title>
        <authorList>
            <person name="Hovde B.T."/>
            <person name="Deodato C.R."/>
            <person name="Hunsperger H.M."/>
            <person name="Ryken S.A."/>
            <person name="Yost W."/>
            <person name="Jha R.K."/>
            <person name="Patterson J."/>
            <person name="Monnat R.J. Jr."/>
            <person name="Barlow S.B."/>
            <person name="Starkenburg S.R."/>
            <person name="Cattolico R.A."/>
        </authorList>
    </citation>
    <scope>NUCLEOTIDE SEQUENCE</scope>
    <source>
        <strain evidence="2">CCMP291</strain>
    </source>
</reference>
<dbReference type="AlphaFoldDB" id="A0A0M0JFR5"/>